<accession>A0A1N7K633</accession>
<organism evidence="1 2">
    <name type="scientific">Chryseobacterium piscicola</name>
    <dbReference type="NCBI Taxonomy" id="551459"/>
    <lineage>
        <taxon>Bacteria</taxon>
        <taxon>Pseudomonadati</taxon>
        <taxon>Bacteroidota</taxon>
        <taxon>Flavobacteriia</taxon>
        <taxon>Flavobacteriales</taxon>
        <taxon>Weeksellaceae</taxon>
        <taxon>Chryseobacterium group</taxon>
        <taxon>Chryseobacterium</taxon>
    </lineage>
</organism>
<evidence type="ECO:0000313" key="1">
    <source>
        <dbReference type="EMBL" id="SIS57073.1"/>
    </source>
</evidence>
<protein>
    <submittedName>
        <fullName evidence="1">Uncharacterized protein</fullName>
    </submittedName>
</protein>
<name>A0A1N7K633_9FLAO</name>
<gene>
    <name evidence="1" type="ORF">SAMN05421796_101344</name>
</gene>
<reference evidence="2" key="1">
    <citation type="submission" date="2017-01" db="EMBL/GenBank/DDBJ databases">
        <authorList>
            <person name="Varghese N."/>
            <person name="Submissions S."/>
        </authorList>
    </citation>
    <scope>NUCLEOTIDE SEQUENCE [LARGE SCALE GENOMIC DNA]</scope>
    <source>
        <strain evidence="2">DSM 21068</strain>
    </source>
</reference>
<dbReference type="Proteomes" id="UP000186246">
    <property type="component" value="Unassembled WGS sequence"/>
</dbReference>
<dbReference type="STRING" id="551459.SAMN05421796_101344"/>
<dbReference type="EMBL" id="FTOJ01000001">
    <property type="protein sequence ID" value="SIS57073.1"/>
    <property type="molecule type" value="Genomic_DNA"/>
</dbReference>
<sequence length="331" mass="39856">MKIMLFLFLFSCQLFSSQNILPEEKFSVSQNYIYLAKFEFYKKNYRKANGLFKKAFYYHSPKDSYDLLDAGAAALYSGENELFEKYIIESITKYKAPLEFIINYKKFEKYKNDSFFTELPAKYDVLYNSFFTTHQNLQVYLDSNLLMEKDQMIRDIISDLEKNTEETNLNKKFIYNQLIKIDEKNAQDLIDLTKKHGYQENTWLLLWHHRLQFNDENNFFWQFFKPYINKEIEQGKLHKSFFAMFEDFSEMESKQTQKYGMFPQSYMINPIKDIKNVDWLRNEVGLPPLLYDKIVNGYPIIDDKYQLSESDLQNLLEKRISKYEIIKANDN</sequence>
<proteinExistence type="predicted"/>
<evidence type="ECO:0000313" key="2">
    <source>
        <dbReference type="Proteomes" id="UP000186246"/>
    </source>
</evidence>
<dbReference type="AlphaFoldDB" id="A0A1N7K633"/>